<evidence type="ECO:0000256" key="4">
    <source>
        <dbReference type="RuleBase" id="RU362116"/>
    </source>
</evidence>
<dbReference type="InterPro" id="IPR012836">
    <property type="entry name" value="FlgF"/>
</dbReference>
<dbReference type="Pfam" id="PF22692">
    <property type="entry name" value="LlgE_F_G_D1"/>
    <property type="match status" value="1"/>
</dbReference>
<accession>A0AA49A6N2</accession>
<comment type="subunit">
    <text evidence="4">The basal body constitutes a major portion of the flagellar organelle and consists of five rings (E,L,P,S, and M) mounted on a central rod. The rod consists of about 26 subunits of FlgG in the distal portion, and FlgB, FlgC and FlgF are thought to build up the proximal portion of the rod with about 6 subunits each.</text>
</comment>
<dbReference type="InterPro" id="IPR020013">
    <property type="entry name" value="Flagellar_FlgE/F/G"/>
</dbReference>
<dbReference type="PANTHER" id="PTHR30435">
    <property type="entry name" value="FLAGELLAR PROTEIN"/>
    <property type="match status" value="1"/>
</dbReference>
<evidence type="ECO:0000313" key="9">
    <source>
        <dbReference type="Proteomes" id="UP000662888"/>
    </source>
</evidence>
<keyword evidence="8" id="KW-0966">Cell projection</keyword>
<dbReference type="PANTHER" id="PTHR30435:SF1">
    <property type="entry name" value="FLAGELLAR HOOK PROTEIN FLGE"/>
    <property type="match status" value="1"/>
</dbReference>
<dbReference type="InterPro" id="IPR037058">
    <property type="entry name" value="Falgellar_hook_FlgE_sf"/>
</dbReference>
<dbReference type="Gene3D" id="2.60.98.20">
    <property type="entry name" value="Flagellar hook protein FlgE"/>
    <property type="match status" value="1"/>
</dbReference>
<protein>
    <recommendedName>
        <fullName evidence="4">Flagellar basal-body rod protein FlgF</fullName>
    </recommendedName>
</protein>
<dbReference type="InterPro" id="IPR037925">
    <property type="entry name" value="FlgE/F/G-like"/>
</dbReference>
<proteinExistence type="inferred from homology"/>
<dbReference type="NCBIfam" id="TIGR03506">
    <property type="entry name" value="FlgEFG_subfam"/>
    <property type="match status" value="1"/>
</dbReference>
<evidence type="ECO:0000256" key="1">
    <source>
        <dbReference type="ARBA" id="ARBA00004117"/>
    </source>
</evidence>
<dbReference type="NCBIfam" id="TIGR02490">
    <property type="entry name" value="flgF"/>
    <property type="match status" value="1"/>
</dbReference>
<dbReference type="Proteomes" id="UP000662888">
    <property type="component" value="Chromosome"/>
</dbReference>
<reference evidence="8 9" key="1">
    <citation type="submission" date="2020-11" db="EMBL/GenBank/DDBJ databases">
        <authorList>
            <person name="Sun Q."/>
        </authorList>
    </citation>
    <scope>NUCLEOTIDE SEQUENCE [LARGE SCALE GENOMIC DNA]</scope>
    <source>
        <strain evidence="8 9">P8398</strain>
    </source>
</reference>
<keyword evidence="8" id="KW-0969">Cilium</keyword>
<gene>
    <name evidence="8" type="primary">flgF</name>
    <name evidence="8" type="ORF">IV454_23960</name>
</gene>
<name>A0AA49A6N2_9BURK</name>
<feature type="domain" description="Flagellar hook protein FlgE/F/G-like D1" evidence="7">
    <location>
        <begin position="84"/>
        <end position="121"/>
    </location>
</feature>
<organism evidence="8 9">
    <name type="scientific">Massilia antarctica</name>
    <dbReference type="NCBI Taxonomy" id="2765360"/>
    <lineage>
        <taxon>Bacteria</taxon>
        <taxon>Pseudomonadati</taxon>
        <taxon>Pseudomonadota</taxon>
        <taxon>Betaproteobacteria</taxon>
        <taxon>Burkholderiales</taxon>
        <taxon>Oxalobacteraceae</taxon>
        <taxon>Telluria group</taxon>
        <taxon>Massilia</taxon>
    </lineage>
</organism>
<sequence>MINTINTGMSGLIGYSKGLQVIGNNLTNINTPGYKGVDQQFASLFSQEGAQNGTGTGSGLNTLDTRVNFSQGQINQTGRPLDLAINGLGFFILRDGDATSYTRAGQFQFDANGILVGSDGKSRVAGLGANGMLQDITLAGLQNTPGKATTSVKFSGNLPTLPTGDITVGPVNVFDAAGGQHTLSMTFTKANPTPPLPANNVNYTVSAKDETGTVVGTGTLQFANGNPLATANAVQLNFTPKSMAPMSVKLDFSTNVTSVSNGGTSSLLPGEVDGYAIGTLRNQTFDADGALTLNYSNGQAIKGANLALANFDRIESLDEVSGNMFTTRSTAHIGKAGTSLFGTIGAGVVEGANVDLSQQFSNLIIMQRGYQASSQIVSVSNEMIQTLLDMRK</sequence>
<dbReference type="EMBL" id="CP065053">
    <property type="protein sequence ID" value="QPI48558.1"/>
    <property type="molecule type" value="Genomic_DNA"/>
</dbReference>
<evidence type="ECO:0000256" key="3">
    <source>
        <dbReference type="ARBA" id="ARBA00023143"/>
    </source>
</evidence>
<dbReference type="InterPro" id="IPR053967">
    <property type="entry name" value="LlgE_F_G-like_D1"/>
</dbReference>
<feature type="domain" description="Flagellar basal body rod protein N-terminal" evidence="5">
    <location>
        <begin position="5"/>
        <end position="35"/>
    </location>
</feature>
<comment type="subcellular location">
    <subcellularLocation>
        <location evidence="1 4">Bacterial flagellum basal body</location>
    </subcellularLocation>
</comment>
<keyword evidence="8" id="KW-0282">Flagellum</keyword>
<evidence type="ECO:0000259" key="5">
    <source>
        <dbReference type="Pfam" id="PF00460"/>
    </source>
</evidence>
<keyword evidence="3 4" id="KW-0975">Bacterial flagellum</keyword>
<keyword evidence="9" id="KW-1185">Reference proteome</keyword>
<dbReference type="Pfam" id="PF06429">
    <property type="entry name" value="Flg_bbr_C"/>
    <property type="match status" value="1"/>
</dbReference>
<dbReference type="InterPro" id="IPR001444">
    <property type="entry name" value="Flag_bb_rod_N"/>
</dbReference>
<evidence type="ECO:0000259" key="7">
    <source>
        <dbReference type="Pfam" id="PF22692"/>
    </source>
</evidence>
<evidence type="ECO:0000259" key="6">
    <source>
        <dbReference type="Pfam" id="PF06429"/>
    </source>
</evidence>
<dbReference type="RefSeq" id="WP_054262471.1">
    <property type="nucleotide sequence ID" value="NZ_CP065053.1"/>
</dbReference>
<dbReference type="Pfam" id="PF00460">
    <property type="entry name" value="Flg_bb_rod"/>
    <property type="match status" value="1"/>
</dbReference>
<dbReference type="SUPFAM" id="SSF117143">
    <property type="entry name" value="Flagellar hook protein flgE"/>
    <property type="match status" value="1"/>
</dbReference>
<dbReference type="InterPro" id="IPR010930">
    <property type="entry name" value="Flg_bb/hook_C_dom"/>
</dbReference>
<feature type="domain" description="Flagellar basal-body/hook protein C-terminal" evidence="6">
    <location>
        <begin position="347"/>
        <end position="390"/>
    </location>
</feature>
<comment type="similarity">
    <text evidence="2 4">Belongs to the flagella basal body rod proteins family.</text>
</comment>
<evidence type="ECO:0000256" key="2">
    <source>
        <dbReference type="ARBA" id="ARBA00009677"/>
    </source>
</evidence>
<evidence type="ECO:0000313" key="8">
    <source>
        <dbReference type="EMBL" id="QPI48558.1"/>
    </source>
</evidence>